<name>A0ABT0RWB8_9SPHN</name>
<reference evidence="3 4" key="1">
    <citation type="submission" date="2022-05" db="EMBL/GenBank/DDBJ databases">
        <authorList>
            <person name="Jo J.-H."/>
            <person name="Im W.-T."/>
        </authorList>
    </citation>
    <scope>NUCLEOTIDE SEQUENCE [LARGE SCALE GENOMIC DNA]</scope>
    <source>
        <strain evidence="3 4">NSE70-1</strain>
    </source>
</reference>
<evidence type="ECO:0000313" key="4">
    <source>
        <dbReference type="Proteomes" id="UP001203410"/>
    </source>
</evidence>
<comment type="caution">
    <text evidence="3">The sequence shown here is derived from an EMBL/GenBank/DDBJ whole genome shotgun (WGS) entry which is preliminary data.</text>
</comment>
<feature type="domain" description="J" evidence="2">
    <location>
        <begin position="10"/>
        <end position="68"/>
    </location>
</feature>
<feature type="region of interest" description="Disordered" evidence="1">
    <location>
        <begin position="88"/>
        <end position="143"/>
    </location>
</feature>
<evidence type="ECO:0000256" key="1">
    <source>
        <dbReference type="SAM" id="MobiDB-lite"/>
    </source>
</evidence>
<dbReference type="Proteomes" id="UP001203410">
    <property type="component" value="Unassembled WGS sequence"/>
</dbReference>
<dbReference type="InterPro" id="IPR052763">
    <property type="entry name" value="DnaJ_C4"/>
</dbReference>
<dbReference type="Gene3D" id="1.10.287.110">
    <property type="entry name" value="DnaJ domain"/>
    <property type="match status" value="1"/>
</dbReference>
<dbReference type="EMBL" id="JAMGBA010000002">
    <property type="protein sequence ID" value="MCL6699251.1"/>
    <property type="molecule type" value="Genomic_DNA"/>
</dbReference>
<evidence type="ECO:0000259" key="2">
    <source>
        <dbReference type="PROSITE" id="PS50076"/>
    </source>
</evidence>
<accession>A0ABT0RWB8</accession>
<dbReference type="PROSITE" id="PS50076">
    <property type="entry name" value="DNAJ_2"/>
    <property type="match status" value="1"/>
</dbReference>
<organism evidence="3 4">
    <name type="scientific">Sphingomonas caseinilyticus</name>
    <dbReference type="NCBI Taxonomy" id="2908205"/>
    <lineage>
        <taxon>Bacteria</taxon>
        <taxon>Pseudomonadati</taxon>
        <taxon>Pseudomonadota</taxon>
        <taxon>Alphaproteobacteria</taxon>
        <taxon>Sphingomonadales</taxon>
        <taxon>Sphingomonadaceae</taxon>
        <taxon>Sphingomonas</taxon>
    </lineage>
</organism>
<dbReference type="PANTHER" id="PTHR44825">
    <property type="match status" value="1"/>
</dbReference>
<dbReference type="InterPro" id="IPR001623">
    <property type="entry name" value="DnaJ_domain"/>
</dbReference>
<dbReference type="RefSeq" id="WP_249904671.1">
    <property type="nucleotide sequence ID" value="NZ_JAMGBA010000002.1"/>
</dbReference>
<evidence type="ECO:0000313" key="3">
    <source>
        <dbReference type="EMBL" id="MCL6699251.1"/>
    </source>
</evidence>
<dbReference type="InterPro" id="IPR036869">
    <property type="entry name" value="J_dom_sf"/>
</dbReference>
<dbReference type="CDD" id="cd06257">
    <property type="entry name" value="DnaJ"/>
    <property type="match status" value="1"/>
</dbReference>
<sequence length="348" mass="36431">MSDFVSARLNYYQVLGVSPGAAGDEIDRAFAREGSVFRPHAFGGLTELCMAYETLRDPASRRAYDATLRGQREAIPLNRSIGARPVSAQPLSMGSANAEVPAKAPSSTTHSVSPPPKPALALGPGAELHAQSEPRFSQALTPSPSVEDYLGVEARPLDLKRTGIVLGAIIGAACMAGGAAGWWSTRSIDEPQETEGKATVSLSPAKPALAFTAEQAEPVPVQVAAPIERVARPKPKAAIPPPVEPMAAAPQSIAVEQQPEQIAADADLVTQAEVETPASEAVAAAMPLPNRTIARTIDRIGYACGAVSSTASVEGGSPGTFKVNCTSGQSFQASPVNGRYRFRRWDKR</sequence>
<proteinExistence type="predicted"/>
<dbReference type="PANTHER" id="PTHR44825:SF1">
    <property type="entry name" value="DNAJ HOMOLOG SUBFAMILY C MEMBER 4"/>
    <property type="match status" value="1"/>
</dbReference>
<feature type="compositionally biased region" description="Polar residues" evidence="1">
    <location>
        <begin position="134"/>
        <end position="143"/>
    </location>
</feature>
<dbReference type="SUPFAM" id="SSF46565">
    <property type="entry name" value="Chaperone J-domain"/>
    <property type="match status" value="1"/>
</dbReference>
<protein>
    <recommendedName>
        <fullName evidence="2">J domain-containing protein</fullName>
    </recommendedName>
</protein>
<keyword evidence="4" id="KW-1185">Reference proteome</keyword>
<gene>
    <name evidence="3" type="ORF">LZ496_10720</name>
</gene>